<accession>A0ACC0D6H8</accession>
<evidence type="ECO:0000313" key="2">
    <source>
        <dbReference type="Proteomes" id="UP001497680"/>
    </source>
</evidence>
<proteinExistence type="predicted"/>
<dbReference type="EMBL" id="MU394304">
    <property type="protein sequence ID" value="KAI6087970.1"/>
    <property type="molecule type" value="Genomic_DNA"/>
</dbReference>
<comment type="caution">
    <text evidence="1">The sequence shown here is derived from an EMBL/GenBank/DDBJ whole genome shotgun (WGS) entry which is preliminary data.</text>
</comment>
<keyword evidence="2" id="KW-1185">Reference proteome</keyword>
<sequence>MSNDNDQIDLVGSQRHAWGRLLRLVSNRVWKLDGFGGLNEIGGAVKVRGSFTAVELPELQDVKGAFERGVFQLDLNMFPALDVPGLPSGGMFDMGNLSTDAPMPSSVISEGSCPNHPIPGSEEGNTTKTSKTSVETAVFSPAPAPTPAPIPAPAPSLTPLSFDTPPKESGENALSTTEKAGLLECPISTEGIFSCSIMAIARCLTEPEFELEHALTLFARDEVIFWFTSSRRTIQLNDNQLRETVQTNCDIVKLLAHQTIIIAPIPADGL</sequence>
<reference evidence="1 2" key="1">
    <citation type="journal article" date="2022" name="New Phytol.">
        <title>Ecological generalism drives hyperdiversity of secondary metabolite gene clusters in xylarialean endophytes.</title>
        <authorList>
            <person name="Franco M.E.E."/>
            <person name="Wisecaver J.H."/>
            <person name="Arnold A.E."/>
            <person name="Ju Y.M."/>
            <person name="Slot J.C."/>
            <person name="Ahrendt S."/>
            <person name="Moore L.P."/>
            <person name="Eastman K.E."/>
            <person name="Scott K."/>
            <person name="Konkel Z."/>
            <person name="Mondo S.J."/>
            <person name="Kuo A."/>
            <person name="Hayes R.D."/>
            <person name="Haridas S."/>
            <person name="Andreopoulos B."/>
            <person name="Riley R."/>
            <person name="LaButti K."/>
            <person name="Pangilinan J."/>
            <person name="Lipzen A."/>
            <person name="Amirebrahimi M."/>
            <person name="Yan J."/>
            <person name="Adam C."/>
            <person name="Keymanesh K."/>
            <person name="Ng V."/>
            <person name="Louie K."/>
            <person name="Northen T."/>
            <person name="Drula E."/>
            <person name="Henrissat B."/>
            <person name="Hsieh H.M."/>
            <person name="Youens-Clark K."/>
            <person name="Lutzoni F."/>
            <person name="Miadlikowska J."/>
            <person name="Eastwood D.C."/>
            <person name="Hamelin R.C."/>
            <person name="Grigoriev I.V."/>
            <person name="U'Ren J.M."/>
        </authorList>
    </citation>
    <scope>NUCLEOTIDE SEQUENCE [LARGE SCALE GENOMIC DNA]</scope>
    <source>
        <strain evidence="1 2">ER1909</strain>
    </source>
</reference>
<gene>
    <name evidence="1" type="ORF">F4821DRAFT_258425</name>
</gene>
<dbReference type="Proteomes" id="UP001497680">
    <property type="component" value="Unassembled WGS sequence"/>
</dbReference>
<protein>
    <submittedName>
        <fullName evidence="1">Uncharacterized protein</fullName>
    </submittedName>
</protein>
<evidence type="ECO:0000313" key="1">
    <source>
        <dbReference type="EMBL" id="KAI6087970.1"/>
    </source>
</evidence>
<name>A0ACC0D6H8_9PEZI</name>
<organism evidence="1 2">
    <name type="scientific">Hypoxylon rubiginosum</name>
    <dbReference type="NCBI Taxonomy" id="110542"/>
    <lineage>
        <taxon>Eukaryota</taxon>
        <taxon>Fungi</taxon>
        <taxon>Dikarya</taxon>
        <taxon>Ascomycota</taxon>
        <taxon>Pezizomycotina</taxon>
        <taxon>Sordariomycetes</taxon>
        <taxon>Xylariomycetidae</taxon>
        <taxon>Xylariales</taxon>
        <taxon>Hypoxylaceae</taxon>
        <taxon>Hypoxylon</taxon>
    </lineage>
</organism>